<protein>
    <submittedName>
        <fullName evidence="2">Uncharacterized protein</fullName>
    </submittedName>
</protein>
<keyword evidence="3" id="KW-1185">Reference proteome</keyword>
<evidence type="ECO:0000256" key="1">
    <source>
        <dbReference type="SAM" id="MobiDB-lite"/>
    </source>
</evidence>
<evidence type="ECO:0000313" key="3">
    <source>
        <dbReference type="Proteomes" id="UP000324222"/>
    </source>
</evidence>
<gene>
    <name evidence="2" type="ORF">E2C01_049433</name>
</gene>
<feature type="region of interest" description="Disordered" evidence="1">
    <location>
        <begin position="109"/>
        <end position="129"/>
    </location>
</feature>
<sequence>MSSAEDGQSAGRCQHSWIDCLPRSAAKLDKLPEYLRDTVDWFMGPCVAPSVSVRACVARYRLLPWSTCHTAYLSCAAHVFIGVCLGYMRLLSPGWCLLESLDLHNPNNNNNSNHNHNHNHNSNNFNCNNNSNHNNNNNLPLKGINVLTLPHITCSPVHTDSYALLETEAGKLKGTHVLVVVVCGGVW</sequence>
<reference evidence="2 3" key="1">
    <citation type="submission" date="2019-05" db="EMBL/GenBank/DDBJ databases">
        <title>Another draft genome of Portunus trituberculatus and its Hox gene families provides insights of decapod evolution.</title>
        <authorList>
            <person name="Jeong J.-H."/>
            <person name="Song I."/>
            <person name="Kim S."/>
            <person name="Choi T."/>
            <person name="Kim D."/>
            <person name="Ryu S."/>
            <person name="Kim W."/>
        </authorList>
    </citation>
    <scope>NUCLEOTIDE SEQUENCE [LARGE SCALE GENOMIC DNA]</scope>
    <source>
        <tissue evidence="2">Muscle</tissue>
    </source>
</reference>
<proteinExistence type="predicted"/>
<evidence type="ECO:0000313" key="2">
    <source>
        <dbReference type="EMBL" id="MPC55495.1"/>
    </source>
</evidence>
<dbReference type="EMBL" id="VSRR010013228">
    <property type="protein sequence ID" value="MPC55495.1"/>
    <property type="molecule type" value="Genomic_DNA"/>
</dbReference>
<dbReference type="AlphaFoldDB" id="A0A5B7GDP9"/>
<name>A0A5B7GDP9_PORTR</name>
<comment type="caution">
    <text evidence="2">The sequence shown here is derived from an EMBL/GenBank/DDBJ whole genome shotgun (WGS) entry which is preliminary data.</text>
</comment>
<organism evidence="2 3">
    <name type="scientific">Portunus trituberculatus</name>
    <name type="common">Swimming crab</name>
    <name type="synonym">Neptunus trituberculatus</name>
    <dbReference type="NCBI Taxonomy" id="210409"/>
    <lineage>
        <taxon>Eukaryota</taxon>
        <taxon>Metazoa</taxon>
        <taxon>Ecdysozoa</taxon>
        <taxon>Arthropoda</taxon>
        <taxon>Crustacea</taxon>
        <taxon>Multicrustacea</taxon>
        <taxon>Malacostraca</taxon>
        <taxon>Eumalacostraca</taxon>
        <taxon>Eucarida</taxon>
        <taxon>Decapoda</taxon>
        <taxon>Pleocyemata</taxon>
        <taxon>Brachyura</taxon>
        <taxon>Eubrachyura</taxon>
        <taxon>Portunoidea</taxon>
        <taxon>Portunidae</taxon>
        <taxon>Portuninae</taxon>
        <taxon>Portunus</taxon>
    </lineage>
</organism>
<accession>A0A5B7GDP9</accession>
<dbReference type="Proteomes" id="UP000324222">
    <property type="component" value="Unassembled WGS sequence"/>
</dbReference>